<evidence type="ECO:0000256" key="6">
    <source>
        <dbReference type="SAM" id="MobiDB-lite"/>
    </source>
</evidence>
<comment type="similarity">
    <text evidence="2">Belongs to the ESF2/ABP1 family.</text>
</comment>
<evidence type="ECO:0000256" key="1">
    <source>
        <dbReference type="ARBA" id="ARBA00004604"/>
    </source>
</evidence>
<accession>A0A139AII5</accession>
<dbReference type="SUPFAM" id="SSF54928">
    <property type="entry name" value="RNA-binding domain, RBD"/>
    <property type="match status" value="1"/>
</dbReference>
<dbReference type="GO" id="GO:0000447">
    <property type="term" value="P:endonucleolytic cleavage in ITS1 to separate SSU-rRNA from 5.8S rRNA and LSU-rRNA from tricistronic rRNA transcript (SSU-rRNA, 5.8S rRNA, LSU-rRNA)"/>
    <property type="evidence" value="ECO:0007669"/>
    <property type="project" value="EnsemblFungi"/>
</dbReference>
<evidence type="ECO:0000256" key="4">
    <source>
        <dbReference type="ARBA" id="ARBA00023242"/>
    </source>
</evidence>
<keyword evidence="8" id="KW-1185">Reference proteome</keyword>
<evidence type="ECO:0000313" key="7">
    <source>
        <dbReference type="EMBL" id="KXS16607.1"/>
    </source>
</evidence>
<dbReference type="InterPro" id="IPR034353">
    <property type="entry name" value="ABT1/ESF2_RRM"/>
</dbReference>
<feature type="compositionally biased region" description="Acidic residues" evidence="6">
    <location>
        <begin position="46"/>
        <end position="61"/>
    </location>
</feature>
<dbReference type="CDD" id="cd12263">
    <property type="entry name" value="RRM_ABT1_like"/>
    <property type="match status" value="1"/>
</dbReference>
<comment type="subcellular location">
    <subcellularLocation>
        <location evidence="1">Nucleus</location>
        <location evidence="1">Nucleolus</location>
    </subcellularLocation>
</comment>
<dbReference type="InterPro" id="IPR035979">
    <property type="entry name" value="RBD_domain_sf"/>
</dbReference>
<evidence type="ECO:0000256" key="2">
    <source>
        <dbReference type="ARBA" id="ARBA00005819"/>
    </source>
</evidence>
<keyword evidence="3" id="KW-0694">RNA-binding</keyword>
<dbReference type="GO" id="GO:0000472">
    <property type="term" value="P:endonucleolytic cleavage to generate mature 5'-end of SSU-rRNA from (SSU-rRNA, 5.8S rRNA, LSU-rRNA)"/>
    <property type="evidence" value="ECO:0007669"/>
    <property type="project" value="EnsemblFungi"/>
</dbReference>
<feature type="region of interest" description="Disordered" evidence="6">
    <location>
        <begin position="1"/>
        <end position="95"/>
    </location>
</feature>
<dbReference type="GO" id="GO:0001671">
    <property type="term" value="F:ATPase activator activity"/>
    <property type="evidence" value="ECO:0007669"/>
    <property type="project" value="EnsemblFungi"/>
</dbReference>
<dbReference type="OrthoDB" id="287393at2759"/>
<keyword evidence="4" id="KW-0539">Nucleus</keyword>
<dbReference type="Gene3D" id="3.30.70.330">
    <property type="match status" value="1"/>
</dbReference>
<evidence type="ECO:0000313" key="8">
    <source>
        <dbReference type="Proteomes" id="UP000070544"/>
    </source>
</evidence>
<dbReference type="PANTHER" id="PTHR12311">
    <property type="entry name" value="ACTIVATOR OF BASAL TRANSCRIPTION 1"/>
    <property type="match status" value="1"/>
</dbReference>
<gene>
    <name evidence="7" type="ORF">M427DRAFT_84809</name>
</gene>
<evidence type="ECO:0000256" key="5">
    <source>
        <dbReference type="ARBA" id="ARBA00032634"/>
    </source>
</evidence>
<dbReference type="GO" id="GO:0003723">
    <property type="term" value="F:RNA binding"/>
    <property type="evidence" value="ECO:0007669"/>
    <property type="project" value="UniProtKB-KW"/>
</dbReference>
<dbReference type="PANTHER" id="PTHR12311:SF7">
    <property type="entry name" value="ACTIVATOR OF BASAL TRANSCRIPTION 1"/>
    <property type="match status" value="1"/>
</dbReference>
<dbReference type="STRING" id="1344416.A0A139AII5"/>
<evidence type="ECO:0000256" key="3">
    <source>
        <dbReference type="ARBA" id="ARBA00022884"/>
    </source>
</evidence>
<dbReference type="OMA" id="TRKHNDF"/>
<sequence>DGSEGGIGEDDGSEGEDDDGVSDGEDENDLDGEDDEGSDGEVKEDNAEEDEDGGDGDEQADFDSLAAPTTTTTTSSSSSTRKTRKAPLDPSALAEFSKTRDATGVIYLSRVPPFMKPEKLRHLLAQYIDIGTRGIGRVYLAREPDHVAARRKKYGGSKKKNYTEGWVEFLSKKDAKKVAALLNNVPIGGKKRSFYHDDIWNIRYLSGFKWTDLAAQVAYDKAAREQRMRQEAAQAAREVGEYRKNVDKARMVEAMREKKRAK</sequence>
<dbReference type="InterPro" id="IPR012677">
    <property type="entry name" value="Nucleotide-bd_a/b_plait_sf"/>
</dbReference>
<dbReference type="GO" id="GO:0034462">
    <property type="term" value="P:small-subunit processome assembly"/>
    <property type="evidence" value="ECO:0007669"/>
    <property type="project" value="EnsemblFungi"/>
</dbReference>
<feature type="non-terminal residue" evidence="7">
    <location>
        <position position="1"/>
    </location>
</feature>
<reference evidence="7 8" key="1">
    <citation type="journal article" date="2015" name="Genome Biol. Evol.">
        <title>Phylogenomic analyses indicate that early fungi evolved digesting cell walls of algal ancestors of land plants.</title>
        <authorList>
            <person name="Chang Y."/>
            <person name="Wang S."/>
            <person name="Sekimoto S."/>
            <person name="Aerts A.L."/>
            <person name="Choi C."/>
            <person name="Clum A."/>
            <person name="LaButti K.M."/>
            <person name="Lindquist E.A."/>
            <person name="Yee Ngan C."/>
            <person name="Ohm R.A."/>
            <person name="Salamov A.A."/>
            <person name="Grigoriev I.V."/>
            <person name="Spatafora J.W."/>
            <person name="Berbee M.L."/>
        </authorList>
    </citation>
    <scope>NUCLEOTIDE SEQUENCE [LARGE SCALE GENOMIC DNA]</scope>
    <source>
        <strain evidence="7 8">JEL478</strain>
    </source>
</reference>
<dbReference type="Proteomes" id="UP000070544">
    <property type="component" value="Unassembled WGS sequence"/>
</dbReference>
<dbReference type="InterPro" id="IPR039119">
    <property type="entry name" value="ABT1/Esf2"/>
</dbReference>
<feature type="compositionally biased region" description="Acidic residues" evidence="6">
    <location>
        <begin position="1"/>
        <end position="39"/>
    </location>
</feature>
<protein>
    <recommendedName>
        <fullName evidence="5">18S rRNA factor 2</fullName>
    </recommendedName>
</protein>
<organism evidence="7 8">
    <name type="scientific">Gonapodya prolifera (strain JEL478)</name>
    <name type="common">Monoblepharis prolifera</name>
    <dbReference type="NCBI Taxonomy" id="1344416"/>
    <lineage>
        <taxon>Eukaryota</taxon>
        <taxon>Fungi</taxon>
        <taxon>Fungi incertae sedis</taxon>
        <taxon>Chytridiomycota</taxon>
        <taxon>Chytridiomycota incertae sedis</taxon>
        <taxon>Monoblepharidomycetes</taxon>
        <taxon>Monoblepharidales</taxon>
        <taxon>Gonapodyaceae</taxon>
        <taxon>Gonapodya</taxon>
    </lineage>
</organism>
<name>A0A139AII5_GONPJ</name>
<feature type="non-terminal residue" evidence="7">
    <location>
        <position position="262"/>
    </location>
</feature>
<dbReference type="AlphaFoldDB" id="A0A139AII5"/>
<proteinExistence type="inferred from homology"/>
<feature type="compositionally biased region" description="Low complexity" evidence="6">
    <location>
        <begin position="69"/>
        <end position="80"/>
    </location>
</feature>
<dbReference type="GO" id="GO:0000480">
    <property type="term" value="P:endonucleolytic cleavage in 5'-ETS of tricistronic rRNA transcript (SSU-rRNA, 5.8S rRNA, LSU-rRNA)"/>
    <property type="evidence" value="ECO:0007669"/>
    <property type="project" value="EnsemblFungi"/>
</dbReference>
<dbReference type="EMBL" id="KQ965751">
    <property type="protein sequence ID" value="KXS16607.1"/>
    <property type="molecule type" value="Genomic_DNA"/>
</dbReference>
<dbReference type="GO" id="GO:0032040">
    <property type="term" value="C:small-subunit processome"/>
    <property type="evidence" value="ECO:0007669"/>
    <property type="project" value="EnsemblFungi"/>
</dbReference>